<proteinExistence type="predicted"/>
<dbReference type="EMBL" id="JYDL01000016">
    <property type="protein sequence ID" value="KRX24673.1"/>
    <property type="molecule type" value="Genomic_DNA"/>
</dbReference>
<name>A0A0V0SDH5_9BILA</name>
<sequence>MNRSCVLPAEVSMRACLAIAFHDLAVHVSIIGKNWSASKVRSGVFAELTLKIQHTQNSVHD</sequence>
<protein>
    <submittedName>
        <fullName evidence="1">Uncharacterized protein</fullName>
    </submittedName>
</protein>
<evidence type="ECO:0000313" key="2">
    <source>
        <dbReference type="Proteomes" id="UP000054630"/>
    </source>
</evidence>
<gene>
    <name evidence="1" type="ORF">T07_10413</name>
</gene>
<keyword evidence="2" id="KW-1185">Reference proteome</keyword>
<dbReference type="Proteomes" id="UP000054630">
    <property type="component" value="Unassembled WGS sequence"/>
</dbReference>
<dbReference type="AlphaFoldDB" id="A0A0V0SDH5"/>
<organism evidence="1 2">
    <name type="scientific">Trichinella nelsoni</name>
    <dbReference type="NCBI Taxonomy" id="6336"/>
    <lineage>
        <taxon>Eukaryota</taxon>
        <taxon>Metazoa</taxon>
        <taxon>Ecdysozoa</taxon>
        <taxon>Nematoda</taxon>
        <taxon>Enoplea</taxon>
        <taxon>Dorylaimia</taxon>
        <taxon>Trichinellida</taxon>
        <taxon>Trichinellidae</taxon>
        <taxon>Trichinella</taxon>
    </lineage>
</organism>
<evidence type="ECO:0000313" key="1">
    <source>
        <dbReference type="EMBL" id="KRX24673.1"/>
    </source>
</evidence>
<comment type="caution">
    <text evidence="1">The sequence shown here is derived from an EMBL/GenBank/DDBJ whole genome shotgun (WGS) entry which is preliminary data.</text>
</comment>
<reference evidence="1 2" key="1">
    <citation type="submission" date="2015-01" db="EMBL/GenBank/DDBJ databases">
        <title>Evolution of Trichinella species and genotypes.</title>
        <authorList>
            <person name="Korhonen P.K."/>
            <person name="Edoardo P."/>
            <person name="Giuseppe L.R."/>
            <person name="Gasser R.B."/>
        </authorList>
    </citation>
    <scope>NUCLEOTIDE SEQUENCE [LARGE SCALE GENOMIC DNA]</scope>
    <source>
        <strain evidence="1">ISS37</strain>
    </source>
</reference>
<accession>A0A0V0SDH5</accession>